<keyword evidence="3" id="KW-1185">Reference proteome</keyword>
<sequence length="296" mass="35060">MAKTYMPLEWRFATHVTVPCGKCEACMSRRRSQWSLRLTNEVADSESCYFITLTYDDDKINYTPDGFPCVCKKDVQDFLKRFRKSLEPFKIRYFVVSEYGPKTLRPHYHMLLFNYPHLLDNKLDENIRTAWRNGFIRVDPVNPARINYVTSYCLDSSTLPKGYVKNFMLCSRRPGIGSGYLDKDVILSYHRDSMDDWCYLPQDGKVIKVKMPRYYSDKIFSEESRDEIVLENAKYADRERKKLIKSHRRWLIKHHYDVNEATLKTAYDGSPLKNVLDFRDDFVAKVRSKCKLKNQI</sequence>
<evidence type="ECO:0000259" key="1">
    <source>
        <dbReference type="Pfam" id="PF23343"/>
    </source>
</evidence>
<dbReference type="InterPro" id="IPR056906">
    <property type="entry name" value="ORF2/G2P_dom"/>
</dbReference>
<evidence type="ECO:0000313" key="2">
    <source>
        <dbReference type="EMBL" id="TCI01107.1"/>
    </source>
</evidence>
<accession>A0ABY2AFE1</accession>
<dbReference type="EMBL" id="SJXE01000022">
    <property type="protein sequence ID" value="TCI01107.1"/>
    <property type="molecule type" value="Genomic_DNA"/>
</dbReference>
<gene>
    <name evidence="2" type="ORF">EZV61_19235</name>
</gene>
<organism evidence="2 3">
    <name type="scientific">Corallincola luteus</name>
    <dbReference type="NCBI Taxonomy" id="1775177"/>
    <lineage>
        <taxon>Bacteria</taxon>
        <taxon>Pseudomonadati</taxon>
        <taxon>Pseudomonadota</taxon>
        <taxon>Gammaproteobacteria</taxon>
        <taxon>Alteromonadales</taxon>
        <taxon>Psychromonadaceae</taxon>
        <taxon>Corallincola</taxon>
    </lineage>
</organism>
<proteinExistence type="predicted"/>
<dbReference type="Proteomes" id="UP000292554">
    <property type="component" value="Unassembled WGS sequence"/>
</dbReference>
<dbReference type="Pfam" id="PF23343">
    <property type="entry name" value="REP_ORF2-G2P"/>
    <property type="match status" value="1"/>
</dbReference>
<protein>
    <recommendedName>
        <fullName evidence="1">Replication-associated protein ORF2/G2P domain-containing protein</fullName>
    </recommendedName>
</protein>
<evidence type="ECO:0000313" key="3">
    <source>
        <dbReference type="Proteomes" id="UP000292554"/>
    </source>
</evidence>
<comment type="caution">
    <text evidence="2">The sequence shown here is derived from an EMBL/GenBank/DDBJ whole genome shotgun (WGS) entry which is preliminary data.</text>
</comment>
<reference evidence="2 3" key="1">
    <citation type="submission" date="2019-02" db="EMBL/GenBank/DDBJ databases">
        <title>Corallincola luteus sp. nov., a marine bacterium isolated from surface sediment of Bohai Sea in China.</title>
        <authorList>
            <person name="Ren Q."/>
        </authorList>
    </citation>
    <scope>NUCLEOTIDE SEQUENCE [LARGE SCALE GENOMIC DNA]</scope>
    <source>
        <strain evidence="2 3">DASS28</strain>
    </source>
</reference>
<feature type="domain" description="Replication-associated protein ORF2/G2P" evidence="1">
    <location>
        <begin position="48"/>
        <end position="154"/>
    </location>
</feature>
<dbReference type="RefSeq" id="WP_131417647.1">
    <property type="nucleotide sequence ID" value="NZ_SJXE01000022.1"/>
</dbReference>
<name>A0ABY2AFE1_9GAMM</name>